<feature type="domain" description="Outer membrane lipoprotein BamD-like" evidence="7">
    <location>
        <begin position="27"/>
        <end position="228"/>
    </location>
</feature>
<name>A0A291B6R1_9GAMM</name>
<accession>A0A291B6R1</accession>
<dbReference type="RefSeq" id="WP_096618648.1">
    <property type="nucleotide sequence ID" value="NZ_CP020660.1"/>
</dbReference>
<dbReference type="EMBL" id="CP020660">
    <property type="protein sequence ID" value="ATF08699.1"/>
    <property type="molecule type" value="Genomic_DNA"/>
</dbReference>
<keyword evidence="1 6" id="KW-0732">Signal</keyword>
<keyword evidence="5 6" id="KW-0449">Lipoprotein</keyword>
<dbReference type="SUPFAM" id="SSF48452">
    <property type="entry name" value="TPR-like"/>
    <property type="match status" value="1"/>
</dbReference>
<evidence type="ECO:0000256" key="2">
    <source>
        <dbReference type="ARBA" id="ARBA00023136"/>
    </source>
</evidence>
<comment type="similarity">
    <text evidence="6">Belongs to the BamD family.</text>
</comment>
<keyword evidence="4 6" id="KW-0998">Cell outer membrane</keyword>
<dbReference type="InterPro" id="IPR011990">
    <property type="entry name" value="TPR-like_helical_dom_sf"/>
</dbReference>
<comment type="subunit">
    <text evidence="6">Part of the Bam complex.</text>
</comment>
<evidence type="ECO:0000256" key="5">
    <source>
        <dbReference type="ARBA" id="ARBA00023288"/>
    </source>
</evidence>
<dbReference type="Gene3D" id="1.25.40.10">
    <property type="entry name" value="Tetratricopeptide repeat domain"/>
    <property type="match status" value="1"/>
</dbReference>
<evidence type="ECO:0000259" key="7">
    <source>
        <dbReference type="Pfam" id="PF13525"/>
    </source>
</evidence>
<evidence type="ECO:0000256" key="1">
    <source>
        <dbReference type="ARBA" id="ARBA00022729"/>
    </source>
</evidence>
<dbReference type="Proteomes" id="UP000218160">
    <property type="component" value="Chromosome 1"/>
</dbReference>
<organism evidence="8 9">
    <name type="scientific">Candidatus Enterovibrio altilux</name>
    <dbReference type="NCBI Taxonomy" id="1927128"/>
    <lineage>
        <taxon>Bacteria</taxon>
        <taxon>Pseudomonadati</taxon>
        <taxon>Pseudomonadota</taxon>
        <taxon>Gammaproteobacteria</taxon>
        <taxon>Vibrionales</taxon>
        <taxon>Vibrionaceae</taxon>
        <taxon>Enterovibrio</taxon>
    </lineage>
</organism>
<comment type="subcellular location">
    <subcellularLocation>
        <location evidence="6">Cell outer membrane</location>
        <topology evidence="6">Lipid-anchor</topology>
    </subcellularLocation>
</comment>
<dbReference type="InterPro" id="IPR017689">
    <property type="entry name" value="BamD"/>
</dbReference>
<evidence type="ECO:0000256" key="3">
    <source>
        <dbReference type="ARBA" id="ARBA00023139"/>
    </source>
</evidence>
<comment type="function">
    <text evidence="6">Part of the outer membrane protein assembly complex, which is involved in assembly and insertion of beta-barrel proteins into the outer membrane.</text>
</comment>
<dbReference type="KEGG" id="elux:BTN50_0158"/>
<dbReference type="AlphaFoldDB" id="A0A291B6R1"/>
<gene>
    <name evidence="6" type="primary">bamD</name>
    <name evidence="8" type="ORF">BTN50_0158</name>
</gene>
<keyword evidence="3 6" id="KW-0564">Palmitate</keyword>
<dbReference type="PROSITE" id="PS51257">
    <property type="entry name" value="PROKAR_LIPOPROTEIN"/>
    <property type="match status" value="1"/>
</dbReference>
<dbReference type="GO" id="GO:0051205">
    <property type="term" value="P:protein insertion into membrane"/>
    <property type="evidence" value="ECO:0007669"/>
    <property type="project" value="UniProtKB-UniRule"/>
</dbReference>
<dbReference type="GO" id="GO:0043165">
    <property type="term" value="P:Gram-negative-bacterium-type cell outer membrane assembly"/>
    <property type="evidence" value="ECO:0007669"/>
    <property type="project" value="UniProtKB-UniRule"/>
</dbReference>
<dbReference type="PANTHER" id="PTHR37423">
    <property type="entry name" value="SOLUBLE LYTIC MUREIN TRANSGLYCOSYLASE-RELATED"/>
    <property type="match status" value="1"/>
</dbReference>
<keyword evidence="2 6" id="KW-0472">Membrane</keyword>
<dbReference type="GO" id="GO:1990063">
    <property type="term" value="C:Bam protein complex"/>
    <property type="evidence" value="ECO:0007669"/>
    <property type="project" value="TreeGrafter"/>
</dbReference>
<protein>
    <recommendedName>
        <fullName evidence="6">Outer membrane protein assembly factor BamD</fullName>
    </recommendedName>
</protein>
<dbReference type="InterPro" id="IPR039565">
    <property type="entry name" value="BamD-like"/>
</dbReference>
<dbReference type="Pfam" id="PF13525">
    <property type="entry name" value="YfiO"/>
    <property type="match status" value="1"/>
</dbReference>
<evidence type="ECO:0000313" key="8">
    <source>
        <dbReference type="EMBL" id="ATF08699.1"/>
    </source>
</evidence>
<sequence>MKHLTISSLFAISLLAGCSSTDGIMPDLSPSELYQKAQILLKEGNWSSAIHKLEALDSHYPFGVYSEQVQLYLIYAYYKNNALVLGEATIDRFMRLNPNHPDTSWVLYMRGLTNMAKDKNVLYDLININCADCNPEFARHAFVDFRRLLEQYPNSEYAADAKKRMIALKNRLADYELTIADFYVRRGAWIAVINRCKELQRHFFDTIAAKKSLLLMLNAYEKLSLNVPAFHTRELIQLNNS</sequence>
<evidence type="ECO:0000256" key="6">
    <source>
        <dbReference type="HAMAP-Rule" id="MF_00922"/>
    </source>
</evidence>
<dbReference type="NCBIfam" id="TIGR03302">
    <property type="entry name" value="OM_YfiO"/>
    <property type="match status" value="1"/>
</dbReference>
<proteinExistence type="inferred from homology"/>
<reference evidence="9" key="1">
    <citation type="submission" date="2017-04" db="EMBL/GenBank/DDBJ databases">
        <title>Genome evolution of the luminous symbionts of deep sea anglerfish.</title>
        <authorList>
            <person name="Hendry T.A."/>
        </authorList>
    </citation>
    <scope>NUCLEOTIDE SEQUENCE [LARGE SCALE GENOMIC DNA]</scope>
</reference>
<evidence type="ECO:0000256" key="4">
    <source>
        <dbReference type="ARBA" id="ARBA00023237"/>
    </source>
</evidence>
<dbReference type="PANTHER" id="PTHR37423:SF1">
    <property type="entry name" value="OUTER MEMBRANE PROTEIN ASSEMBLY FACTOR BAMD"/>
    <property type="match status" value="1"/>
</dbReference>
<evidence type="ECO:0000313" key="9">
    <source>
        <dbReference type="Proteomes" id="UP000218160"/>
    </source>
</evidence>
<dbReference type="CDD" id="cd15830">
    <property type="entry name" value="BamD"/>
    <property type="match status" value="1"/>
</dbReference>
<dbReference type="HAMAP" id="MF_00922">
    <property type="entry name" value="OM_assembly_BamD"/>
    <property type="match status" value="1"/>
</dbReference>
<dbReference type="OrthoDB" id="9779191at2"/>
<keyword evidence="9" id="KW-1185">Reference proteome</keyword>